<sequence length="84" mass="9208">MTSKSIHEGHNLTERIEASDGQFIECQKSSSSAQVLLECNLSNTSLQAMLILVLSVVVALRLVQVRARLLGSLHSVTQPRKATY</sequence>
<reference evidence="1 2" key="1">
    <citation type="journal article" date="2023" name="Science">
        <title>Complex scaffold remodeling in plant triterpene biosynthesis.</title>
        <authorList>
            <person name="De La Pena R."/>
            <person name="Hodgson H."/>
            <person name="Liu J.C."/>
            <person name="Stephenson M.J."/>
            <person name="Martin A.C."/>
            <person name="Owen C."/>
            <person name="Harkess A."/>
            <person name="Leebens-Mack J."/>
            <person name="Jimenez L.E."/>
            <person name="Osbourn A."/>
            <person name="Sattely E.S."/>
        </authorList>
    </citation>
    <scope>NUCLEOTIDE SEQUENCE [LARGE SCALE GENOMIC DNA]</scope>
    <source>
        <strain evidence="2">cv. JPN11</strain>
        <tissue evidence="1">Leaf</tissue>
    </source>
</reference>
<dbReference type="Proteomes" id="UP001164539">
    <property type="component" value="Chromosome 7"/>
</dbReference>
<gene>
    <name evidence="1" type="ORF">OWV82_013818</name>
</gene>
<name>A0ACC1XXK1_MELAZ</name>
<evidence type="ECO:0000313" key="2">
    <source>
        <dbReference type="Proteomes" id="UP001164539"/>
    </source>
</evidence>
<accession>A0ACC1XXK1</accession>
<evidence type="ECO:0000313" key="1">
    <source>
        <dbReference type="EMBL" id="KAJ4715459.1"/>
    </source>
</evidence>
<dbReference type="EMBL" id="CM051400">
    <property type="protein sequence ID" value="KAJ4715459.1"/>
    <property type="molecule type" value="Genomic_DNA"/>
</dbReference>
<protein>
    <submittedName>
        <fullName evidence="1">Uncharacterized protein</fullName>
    </submittedName>
</protein>
<keyword evidence="2" id="KW-1185">Reference proteome</keyword>
<proteinExistence type="predicted"/>
<comment type="caution">
    <text evidence="1">The sequence shown here is derived from an EMBL/GenBank/DDBJ whole genome shotgun (WGS) entry which is preliminary data.</text>
</comment>
<organism evidence="1 2">
    <name type="scientific">Melia azedarach</name>
    <name type="common">Chinaberry tree</name>
    <dbReference type="NCBI Taxonomy" id="155640"/>
    <lineage>
        <taxon>Eukaryota</taxon>
        <taxon>Viridiplantae</taxon>
        <taxon>Streptophyta</taxon>
        <taxon>Embryophyta</taxon>
        <taxon>Tracheophyta</taxon>
        <taxon>Spermatophyta</taxon>
        <taxon>Magnoliopsida</taxon>
        <taxon>eudicotyledons</taxon>
        <taxon>Gunneridae</taxon>
        <taxon>Pentapetalae</taxon>
        <taxon>rosids</taxon>
        <taxon>malvids</taxon>
        <taxon>Sapindales</taxon>
        <taxon>Meliaceae</taxon>
        <taxon>Melia</taxon>
    </lineage>
</organism>